<accession>A0ABQ9JVI7</accession>
<evidence type="ECO:0000313" key="2">
    <source>
        <dbReference type="Proteomes" id="UP001162164"/>
    </source>
</evidence>
<organism evidence="1 2">
    <name type="scientific">Molorchus minor</name>
    <dbReference type="NCBI Taxonomy" id="1323400"/>
    <lineage>
        <taxon>Eukaryota</taxon>
        <taxon>Metazoa</taxon>
        <taxon>Ecdysozoa</taxon>
        <taxon>Arthropoda</taxon>
        <taxon>Hexapoda</taxon>
        <taxon>Insecta</taxon>
        <taxon>Pterygota</taxon>
        <taxon>Neoptera</taxon>
        <taxon>Endopterygota</taxon>
        <taxon>Coleoptera</taxon>
        <taxon>Polyphaga</taxon>
        <taxon>Cucujiformia</taxon>
        <taxon>Chrysomeloidea</taxon>
        <taxon>Cerambycidae</taxon>
        <taxon>Lamiinae</taxon>
        <taxon>Monochamini</taxon>
        <taxon>Molorchus</taxon>
    </lineage>
</organism>
<proteinExistence type="predicted"/>
<reference evidence="1" key="1">
    <citation type="journal article" date="2023" name="Insect Mol. Biol.">
        <title>Genome sequencing provides insights into the evolution of gene families encoding plant cell wall-degrading enzymes in longhorned beetles.</title>
        <authorList>
            <person name="Shin N.R."/>
            <person name="Okamura Y."/>
            <person name="Kirsch R."/>
            <person name="Pauchet Y."/>
        </authorList>
    </citation>
    <scope>NUCLEOTIDE SEQUENCE</scope>
    <source>
        <strain evidence="1">MMC_N1</strain>
    </source>
</reference>
<comment type="caution">
    <text evidence="1">The sequence shown here is derived from an EMBL/GenBank/DDBJ whole genome shotgun (WGS) entry which is preliminary data.</text>
</comment>
<protein>
    <submittedName>
        <fullName evidence="1">Uncharacterized protein</fullName>
    </submittedName>
</protein>
<sequence>MMIVSTSRWRSAIQVKGSSSSTADRELPCRARRPIESQPTRSGLRDNFSKFIPLTGGGVQGGTCRITSAYA</sequence>
<name>A0ABQ9JVI7_9CUCU</name>
<keyword evidence="2" id="KW-1185">Reference proteome</keyword>
<gene>
    <name evidence="1" type="ORF">NQ317_008817</name>
</gene>
<evidence type="ECO:0000313" key="1">
    <source>
        <dbReference type="EMBL" id="KAJ8981912.1"/>
    </source>
</evidence>
<dbReference type="Proteomes" id="UP001162164">
    <property type="component" value="Unassembled WGS sequence"/>
</dbReference>
<dbReference type="EMBL" id="JAPWTJ010000154">
    <property type="protein sequence ID" value="KAJ8981912.1"/>
    <property type="molecule type" value="Genomic_DNA"/>
</dbReference>